<feature type="domain" description="Glycosyltransferase subfamily 4-like N-terminal" evidence="3">
    <location>
        <begin position="95"/>
        <end position="163"/>
    </location>
</feature>
<keyword evidence="1 4" id="KW-0808">Transferase</keyword>
<name>A0A1C3T0N7_KLEPN</name>
<dbReference type="GO" id="GO:0009103">
    <property type="term" value="P:lipopolysaccharide biosynthetic process"/>
    <property type="evidence" value="ECO:0007669"/>
    <property type="project" value="TreeGrafter"/>
</dbReference>
<dbReference type="Pfam" id="PF13439">
    <property type="entry name" value="Glyco_transf_4"/>
    <property type="match status" value="1"/>
</dbReference>
<dbReference type="PANTHER" id="PTHR46401:SF2">
    <property type="entry name" value="GLYCOSYLTRANSFERASE WBBK-RELATED"/>
    <property type="match status" value="1"/>
</dbReference>
<dbReference type="GO" id="GO:0016757">
    <property type="term" value="F:glycosyltransferase activity"/>
    <property type="evidence" value="ECO:0007669"/>
    <property type="project" value="InterPro"/>
</dbReference>
<protein>
    <submittedName>
        <fullName evidence="4">Glycosyltransferase</fullName>
    </submittedName>
</protein>
<proteinExistence type="predicted"/>
<evidence type="ECO:0000313" key="4">
    <source>
        <dbReference type="EMBL" id="SCA96071.1"/>
    </source>
</evidence>
<dbReference type="SUPFAM" id="SSF53756">
    <property type="entry name" value="UDP-Glycosyltransferase/glycogen phosphorylase"/>
    <property type="match status" value="1"/>
</dbReference>
<feature type="domain" description="Glycosyl transferase family 1" evidence="2">
    <location>
        <begin position="174"/>
        <end position="327"/>
    </location>
</feature>
<evidence type="ECO:0000259" key="2">
    <source>
        <dbReference type="Pfam" id="PF00534"/>
    </source>
</evidence>
<gene>
    <name evidence="4" type="primary">wcuI</name>
    <name evidence="4" type="synonym">KL144_00008</name>
</gene>
<dbReference type="Pfam" id="PF00534">
    <property type="entry name" value="Glycos_transf_1"/>
    <property type="match status" value="1"/>
</dbReference>
<reference evidence="4" key="2">
    <citation type="submission" date="2016-08" db="EMBL/GenBank/DDBJ databases">
        <title>Klebsiella loci capsule.</title>
        <authorList>
            <person name="Holt K.E."/>
            <person name="Thomson N.R."/>
        </authorList>
    </citation>
    <scope>NUCLEOTIDE SEQUENCE</scope>
    <source>
        <strain evidence="4">INF207</strain>
    </source>
</reference>
<reference evidence="4" key="1">
    <citation type="submission" date="2016-07" db="EMBL/GenBank/DDBJ databases">
        <authorList>
            <person name="Informatics P."/>
        </authorList>
    </citation>
    <scope>NUCLEOTIDE SEQUENCE</scope>
    <source>
        <strain evidence="4">INF207</strain>
    </source>
</reference>
<accession>A0A1C3T0N7</accession>
<dbReference type="InterPro" id="IPR001296">
    <property type="entry name" value="Glyco_trans_1"/>
</dbReference>
<dbReference type="InterPro" id="IPR028098">
    <property type="entry name" value="Glyco_trans_4-like_N"/>
</dbReference>
<dbReference type="EMBL" id="LT603720">
    <property type="protein sequence ID" value="SCA96071.1"/>
    <property type="molecule type" value="Genomic_DNA"/>
</dbReference>
<dbReference type="PANTHER" id="PTHR46401">
    <property type="entry name" value="GLYCOSYLTRANSFERASE WBBK-RELATED"/>
    <property type="match status" value="1"/>
</dbReference>
<evidence type="ECO:0000259" key="3">
    <source>
        <dbReference type="Pfam" id="PF13439"/>
    </source>
</evidence>
<sequence>MIYVNARFLTQNLTGVQRFAENIALCLKELRADIVFLSPRNIIRKDIAEKLNVQIIGTHTGHLWEQIDLPLYLRSRNGEILLNLCNTAPLSYSNKVIVLHDITYLRFPQSYSWAFRFFYKILTPKIIKKSLHVFTVSEFSKRELKEIYGINESNISVIKNAVQSNFEHCDNEDESVREKKDKYFLAVSSPAYHKNFARLVSAFVKFSKSYGYDINLKIVGKAETNFKSISSDFNQDCVQYVGRVSDEELISLYKNALAFVFPSIYEGFGIPPLEAQACNCPVISSNRASMPEVLQNSALYFDPENENELITCLNNIIINPELRDELIFLGRKNIERYSWSDSAIKLNNIIDTL</sequence>
<organism evidence="4">
    <name type="scientific">Klebsiella pneumoniae</name>
    <dbReference type="NCBI Taxonomy" id="573"/>
    <lineage>
        <taxon>Bacteria</taxon>
        <taxon>Pseudomonadati</taxon>
        <taxon>Pseudomonadota</taxon>
        <taxon>Gammaproteobacteria</taxon>
        <taxon>Enterobacterales</taxon>
        <taxon>Enterobacteriaceae</taxon>
        <taxon>Klebsiella/Raoultella group</taxon>
        <taxon>Klebsiella</taxon>
        <taxon>Klebsiella pneumoniae complex</taxon>
    </lineage>
</organism>
<evidence type="ECO:0000256" key="1">
    <source>
        <dbReference type="ARBA" id="ARBA00022679"/>
    </source>
</evidence>
<dbReference type="CDD" id="cd03809">
    <property type="entry name" value="GT4_MtfB-like"/>
    <property type="match status" value="1"/>
</dbReference>
<dbReference type="AlphaFoldDB" id="A0A1C3T0N7"/>
<dbReference type="Gene3D" id="3.40.50.2000">
    <property type="entry name" value="Glycogen Phosphorylase B"/>
    <property type="match status" value="2"/>
</dbReference>